<dbReference type="PROSITE" id="PS00236">
    <property type="entry name" value="NEUROTR_ION_CHANNEL"/>
    <property type="match status" value="1"/>
</dbReference>
<proteinExistence type="predicted"/>
<dbReference type="InterPro" id="IPR036734">
    <property type="entry name" value="Neur_chan_lig-bd_sf"/>
</dbReference>
<evidence type="ECO:0000256" key="1">
    <source>
        <dbReference type="ARBA" id="ARBA00004141"/>
    </source>
</evidence>
<dbReference type="PRINTS" id="PR00387">
    <property type="entry name" value="PDIESTERASE1"/>
</dbReference>
<dbReference type="PANTHER" id="PTHR11347">
    <property type="entry name" value="CYCLIC NUCLEOTIDE PHOSPHODIESTERASE"/>
    <property type="match status" value="1"/>
</dbReference>
<feature type="region of interest" description="Disordered" evidence="6">
    <location>
        <begin position="611"/>
        <end position="719"/>
    </location>
</feature>
<feature type="transmembrane region" description="Helical" evidence="7">
    <location>
        <begin position="1638"/>
        <end position="1662"/>
    </location>
</feature>
<feature type="domain" description="PDEase" evidence="8">
    <location>
        <begin position="1"/>
        <end position="175"/>
    </location>
</feature>
<dbReference type="InterPro" id="IPR036719">
    <property type="entry name" value="Neuro-gated_channel_TM_sf"/>
</dbReference>
<feature type="transmembrane region" description="Helical" evidence="7">
    <location>
        <begin position="1699"/>
        <end position="1722"/>
    </location>
</feature>
<keyword evidence="7" id="KW-1133">Transmembrane helix</keyword>
<dbReference type="Proteomes" id="UP000095280">
    <property type="component" value="Unplaced"/>
</dbReference>
<feature type="transmembrane region" description="Helical" evidence="7">
    <location>
        <begin position="1871"/>
        <end position="1892"/>
    </location>
</feature>
<dbReference type="PROSITE" id="PS51845">
    <property type="entry name" value="PDEASE_I_2"/>
    <property type="match status" value="1"/>
</dbReference>
<feature type="compositionally biased region" description="Basic and acidic residues" evidence="6">
    <location>
        <begin position="626"/>
        <end position="635"/>
    </location>
</feature>
<dbReference type="Pfam" id="PF00233">
    <property type="entry name" value="PDEase_I"/>
    <property type="match status" value="1"/>
</dbReference>
<evidence type="ECO:0000256" key="7">
    <source>
        <dbReference type="SAM" id="Phobius"/>
    </source>
</evidence>
<dbReference type="GO" id="GO:0046872">
    <property type="term" value="F:metal ion binding"/>
    <property type="evidence" value="ECO:0007669"/>
    <property type="project" value="UniProtKB-KW"/>
</dbReference>
<feature type="transmembrane region" description="Helical" evidence="7">
    <location>
        <begin position="1669"/>
        <end position="1687"/>
    </location>
</feature>
<dbReference type="GO" id="GO:0005230">
    <property type="term" value="F:extracellular ligand-gated monoatomic ion channel activity"/>
    <property type="evidence" value="ECO:0007669"/>
    <property type="project" value="InterPro"/>
</dbReference>
<name>A0A1I8ISK1_9PLAT</name>
<dbReference type="InterPro" id="IPR018000">
    <property type="entry name" value="Neurotransmitter_ion_chnl_CS"/>
</dbReference>
<reference evidence="10" key="1">
    <citation type="submission" date="2016-11" db="UniProtKB">
        <authorList>
            <consortium name="WormBaseParasite"/>
        </authorList>
    </citation>
    <scope>IDENTIFICATION</scope>
</reference>
<dbReference type="Gene3D" id="1.10.1300.10">
    <property type="entry name" value="3'5'-cyclic nucleotide phosphodiesterase, catalytic domain"/>
    <property type="match status" value="1"/>
</dbReference>
<accession>A0A1I8ISK1</accession>
<keyword evidence="9" id="KW-1185">Reference proteome</keyword>
<evidence type="ECO:0000256" key="5">
    <source>
        <dbReference type="PIRSR" id="PIRSR623088-3"/>
    </source>
</evidence>
<dbReference type="SUPFAM" id="SSF109604">
    <property type="entry name" value="HD-domain/PDEase-like"/>
    <property type="match status" value="1"/>
</dbReference>
<dbReference type="InterPro" id="IPR023088">
    <property type="entry name" value="PDEase"/>
</dbReference>
<dbReference type="SUPFAM" id="SSF90112">
    <property type="entry name" value="Neurotransmitter-gated ion-channel transmembrane pore"/>
    <property type="match status" value="1"/>
</dbReference>
<dbReference type="GO" id="GO:0016020">
    <property type="term" value="C:membrane"/>
    <property type="evidence" value="ECO:0007669"/>
    <property type="project" value="UniProtKB-SubCell"/>
</dbReference>
<dbReference type="GO" id="GO:0007165">
    <property type="term" value="P:signal transduction"/>
    <property type="evidence" value="ECO:0007669"/>
    <property type="project" value="InterPro"/>
</dbReference>
<feature type="region of interest" description="Disordered" evidence="6">
    <location>
        <begin position="481"/>
        <end position="516"/>
    </location>
</feature>
<feature type="compositionally biased region" description="Low complexity" evidence="6">
    <location>
        <begin position="671"/>
        <end position="689"/>
    </location>
</feature>
<organism evidence="9 10">
    <name type="scientific">Macrostomum lignano</name>
    <dbReference type="NCBI Taxonomy" id="282301"/>
    <lineage>
        <taxon>Eukaryota</taxon>
        <taxon>Metazoa</taxon>
        <taxon>Spiralia</taxon>
        <taxon>Lophotrochozoa</taxon>
        <taxon>Platyhelminthes</taxon>
        <taxon>Rhabditophora</taxon>
        <taxon>Macrostomorpha</taxon>
        <taxon>Macrostomida</taxon>
        <taxon>Macrostomidae</taxon>
        <taxon>Macrostomum</taxon>
    </lineage>
</organism>
<dbReference type="Pfam" id="PF02931">
    <property type="entry name" value="Neur_chan_LBD"/>
    <property type="match status" value="1"/>
</dbReference>
<keyword evidence="3" id="KW-0378">Hydrolase</keyword>
<keyword evidence="7" id="KW-0812">Transmembrane</keyword>
<dbReference type="Pfam" id="PF02932">
    <property type="entry name" value="Neur_chan_memb"/>
    <property type="match status" value="1"/>
</dbReference>
<dbReference type="InterPro" id="IPR002073">
    <property type="entry name" value="PDEase_catalytic_dom"/>
</dbReference>
<evidence type="ECO:0000313" key="9">
    <source>
        <dbReference type="Proteomes" id="UP000095280"/>
    </source>
</evidence>
<protein>
    <submittedName>
        <fullName evidence="10">PDEase domain-containing protein</fullName>
    </submittedName>
</protein>
<dbReference type="InterPro" id="IPR038050">
    <property type="entry name" value="Neuro_actylchol_rec"/>
</dbReference>
<dbReference type="Gene3D" id="2.70.170.10">
    <property type="entry name" value="Neurotransmitter-gated ion-channel ligand-binding domain"/>
    <property type="match status" value="2"/>
</dbReference>
<dbReference type="CDD" id="cd19051">
    <property type="entry name" value="LGIC_TM_cation"/>
    <property type="match status" value="1"/>
</dbReference>
<evidence type="ECO:0000256" key="3">
    <source>
        <dbReference type="ARBA" id="ARBA00022801"/>
    </source>
</evidence>
<feature type="binding site" evidence="5">
    <location>
        <position position="80"/>
    </location>
    <ligand>
        <name>Zn(2+)</name>
        <dbReference type="ChEBI" id="CHEBI:29105"/>
        <label>1</label>
    </ligand>
</feature>
<keyword evidence="4 7" id="KW-0472">Membrane</keyword>
<feature type="region of interest" description="Disordered" evidence="6">
    <location>
        <begin position="1130"/>
        <end position="1162"/>
    </location>
</feature>
<dbReference type="InterPro" id="IPR006029">
    <property type="entry name" value="Neurotrans-gated_channel_TM"/>
</dbReference>
<feature type="compositionally biased region" description="Acidic residues" evidence="6">
    <location>
        <begin position="1141"/>
        <end position="1153"/>
    </location>
</feature>
<dbReference type="GO" id="GO:0004114">
    <property type="term" value="F:3',5'-cyclic-nucleotide phosphodiesterase activity"/>
    <property type="evidence" value="ECO:0007669"/>
    <property type="project" value="InterPro"/>
</dbReference>
<dbReference type="WBParaSite" id="maker-uti_cns_0015528-snap-gene-0.3-mRNA-1">
    <property type="protein sequence ID" value="maker-uti_cns_0015528-snap-gene-0.3-mRNA-1"/>
    <property type="gene ID" value="maker-uti_cns_0015528-snap-gene-0.3"/>
</dbReference>
<evidence type="ECO:0000256" key="4">
    <source>
        <dbReference type="ARBA" id="ARBA00023136"/>
    </source>
</evidence>
<evidence type="ECO:0000256" key="6">
    <source>
        <dbReference type="SAM" id="MobiDB-lite"/>
    </source>
</evidence>
<dbReference type="InterPro" id="IPR006202">
    <property type="entry name" value="Neur_chan_lig-bd"/>
</dbReference>
<sequence>MYNDASVLENHHCAVAFKLLQEPNSNILRQLEDGQRKQLRKMVIDMVLATDMSKHMSLLADLKTMVETKKIMQNMVHCADLSNPAKPMPLSSQWVTRVMEEFFSQGDREKALGLPVSPMCCRETANVEKSQVSFIDFIVHPLWEAWTELVHPDAEHILNTLEGNRDHYSDLSAAPPFSCFRFSPALSSVELAGSHCENPQPESESQIPAMPASRCSWLFICLLPALVATQCVHEGRMVPNGGLLPNPSGDACFDRVCRCESWDRCRFELERKSVLAKVNEQRQAEADSQQGSALVRTLECKCVEDLEGSHEMSFFCASRRSGNQTGCVDADGSIRQPGQRVSVETSGGESLFCECNANGHYVNCASQDDLRDDDGCQDEAGARVALGAAYKRTLQLNGRSVSLECVCTKSDQETACVRLESRPTLDMAGRNAANRRSINQLSAQLTLSRIQLPDEAASEASFSIPSSAAWAGRKFSSGIRTRSLSKRPSSGMERGNSTVLKNGGVAANSTSRLSPSSCSTAKAAAMASSNSWSSSDSSVDSPSEIENWRIFVQTLAAINSRQNAAYHSGTEPLAASRRVLLQRQQSKYGKTTSGLTRSRAQFISFQAPRLSADLGSTQKQQNRHSCHAEEREMRRAGGISELHLQRPSSRDLSPACRLPQAGRGWRGTGRPGAAAAPPAPAWQRGAWLRSSKRRRPKQRKEGGSGGSRGSIERSGLSRVRVDDCRSTSLIKPERFLPLRPPFQGQFNRMEQSLRVSLVAVKEDWEARMPLFFFCSARLDAASIFQAPSANCLSGAPACPATKIYSPILPFPGGGSGGAASTRLGLSQFAGPPPPPSRPAIIEFRIPSCRAASSLLNLAFSLLSYSHVAQFPPGSRESMSSRSDACSRNSCHYSLRTFVRCNQRKTPGYHGNRLSIINVQGDSGHCRPGASEEANSQAVELTLSTLACAHAGSYSGPDFSSLPHKLSSIHEYQVAMATDDSPALAELPAADRVPAAGESAKMGSRTSGGGWWRLRVAAAEAAAAAAGTAREGGGDGAARCAQRPCPWLDGPRFESSARFGTSGCAPLGCTKPLNTRSVLPPECCCITVTCCSRASSPPLPKKRSVTRQGEPGLPLGCWLCLSSLKLRPPPLKPSLESKEGSEADELDVPSDADAADQTGRRGPRGGCCGDCLLEPGWGIRDTWNSCVCGVAKATLQLGLVGIETHRLIQQRRAGAARSRPAGRPPVAQNPALLINLPQADFRGTPSGNQGGPVLQCGALMCHRPGLDSKCSRINLGLNGSLGVVLLERNCPRLTFERRSIGVSCGWPPARQPVALVWAPTGGGCGRRAGKVSGASSAPGPPSSRADQLRWAESESNLLFELEALDSPSIFYWMMMKRYVLEAAAAAACLASGSTFTDRSTSSHSSLNSNHLAFGSLHPVTKWDGLDRLSLAAGGLSSRRGGLIRMLHRVELTERLKFAKIEIIFCPTLKKSWLTNPKSHPGNSYAWTNDRPHGNVSVEYLLKQHLLKGYDITSRPVRQDATPVETKIGMSLFHILDTNERHQTISAQVSIRVMYCTLDVRYFPFDTQECNMTFVSWTYDGFQVALNHTGQADQKVYYNARNQEWKVTGITPYQQFNKYPCCESPFPVIHFTIHMYRRCLFYVINLICPCLLIYFVSFLAFYLPIESGEKVNLEITVLLALVVFLLMVSETMPPTPDAIPILGLLFTVTMTMVALGVVMAVIVTQERPPGYAMRLSRLYRRWTRLKPPTPPQPPRGLRAQKGIARMRRIDVDAVSLDSFEIGAGGGGIGEVPPSALYFKGALAAAKAASAAASRGNGCLPSASSDPVGFIGGGRRLWPDNGGAEEAAPSAAPITTSTDYSEDWKFAAFALDRIFFWTFSLLTACMFLVVCWVAYPAFFEDHS</sequence>
<evidence type="ECO:0000313" key="10">
    <source>
        <dbReference type="WBParaSite" id="maker-uti_cns_0015528-snap-gene-0.3-mRNA-1"/>
    </source>
</evidence>
<comment type="subcellular location">
    <subcellularLocation>
        <location evidence="1">Membrane</location>
        <topology evidence="1">Multi-pass membrane protein</topology>
    </subcellularLocation>
</comment>
<dbReference type="InterPro" id="IPR036971">
    <property type="entry name" value="PDEase_catalytic_dom_sf"/>
</dbReference>
<dbReference type="SUPFAM" id="SSF63712">
    <property type="entry name" value="Nicotinic receptor ligand binding domain-like"/>
    <property type="match status" value="1"/>
</dbReference>
<dbReference type="Gene3D" id="1.20.58.390">
    <property type="entry name" value="Neurotransmitter-gated ion-channel transmembrane domain"/>
    <property type="match status" value="1"/>
</dbReference>
<evidence type="ECO:0000256" key="2">
    <source>
        <dbReference type="ARBA" id="ARBA00022723"/>
    </source>
</evidence>
<keyword evidence="2 5" id="KW-0479">Metal-binding</keyword>
<evidence type="ECO:0000259" key="8">
    <source>
        <dbReference type="PROSITE" id="PS51845"/>
    </source>
</evidence>